<accession>A0ABM9YAF5</accession>
<reference evidence="1" key="1">
    <citation type="submission" date="2008-12" db="EMBL/GenBank/DDBJ databases">
        <title>Annotation of the Yersinia mollaretii ATCC 43969 genome.</title>
        <authorList>
            <person name="Read T.D."/>
            <person name="Akmal A."/>
            <person name="Bishop-Lilly K."/>
            <person name="Chen P.E."/>
            <person name="Cook C."/>
            <person name="Kiley M.P."/>
            <person name="Lentz S."/>
            <person name="Mateczun A."/>
            <person name="Nagarajan N."/>
            <person name="Nolan N."/>
            <person name="Osborne B.I."/>
            <person name="Pop M."/>
            <person name="Sozhamannan S."/>
            <person name="Stewart A.C."/>
            <person name="Sulakvelidze A."/>
            <person name="Thomason B."/>
            <person name="Willner K."/>
            <person name="Zwick M.E."/>
        </authorList>
    </citation>
    <scope>NUCLEOTIDE SEQUENCE [LARGE SCALE GENOMIC DNA]</scope>
    <source>
        <strain evidence="1">ATCC 43969</strain>
    </source>
</reference>
<comment type="caution">
    <text evidence="1">The sequence shown here is derived from an EMBL/GenBank/DDBJ whole genome shotgun (WGS) entry which is preliminary data.</text>
</comment>
<gene>
    <name evidence="1" type="ORF">ymoll0001_9100</name>
</gene>
<sequence length="46" mass="4944">MMSLKKIAPWIQSNAHSLTQIRKYPAAAGGAEYSKNALTDVLIAAL</sequence>
<dbReference type="Proteomes" id="UP000003027">
    <property type="component" value="Unassembled WGS sequence"/>
</dbReference>
<organism evidence="1 2">
    <name type="scientific">Yersinia mollaretii (strain ATCC 43969 / DSM 18520 / CIP 103324 / CNY 7263 / WAIP 204)</name>
    <dbReference type="NCBI Taxonomy" id="349967"/>
    <lineage>
        <taxon>Bacteria</taxon>
        <taxon>Pseudomonadati</taxon>
        <taxon>Pseudomonadota</taxon>
        <taxon>Gammaproteobacteria</taxon>
        <taxon>Enterobacterales</taxon>
        <taxon>Yersiniaceae</taxon>
        <taxon>Yersinia</taxon>
    </lineage>
</organism>
<dbReference type="EMBL" id="AALD02000014">
    <property type="protein sequence ID" value="EEQ10857.1"/>
    <property type="molecule type" value="Genomic_DNA"/>
</dbReference>
<proteinExistence type="predicted"/>
<keyword evidence="2" id="KW-1185">Reference proteome</keyword>
<name>A0ABM9YAF5_YERMW</name>
<evidence type="ECO:0000313" key="2">
    <source>
        <dbReference type="Proteomes" id="UP000003027"/>
    </source>
</evidence>
<evidence type="ECO:0000313" key="1">
    <source>
        <dbReference type="EMBL" id="EEQ10857.1"/>
    </source>
</evidence>
<protein>
    <submittedName>
        <fullName evidence="1">Uncharacterized protein</fullName>
    </submittedName>
</protein>